<feature type="non-terminal residue" evidence="1">
    <location>
        <position position="1"/>
    </location>
</feature>
<comment type="caution">
    <text evidence="1">The sequence shown here is derived from an EMBL/GenBank/DDBJ whole genome shotgun (WGS) entry which is preliminary data.</text>
</comment>
<evidence type="ECO:0000313" key="2">
    <source>
        <dbReference type="Proteomes" id="UP001186974"/>
    </source>
</evidence>
<accession>A0ACC3DM57</accession>
<proteinExistence type="predicted"/>
<dbReference type="Proteomes" id="UP001186974">
    <property type="component" value="Unassembled WGS sequence"/>
</dbReference>
<keyword evidence="2" id="KW-1185">Reference proteome</keyword>
<feature type="non-terminal residue" evidence="1">
    <location>
        <position position="598"/>
    </location>
</feature>
<dbReference type="EMBL" id="JAWDJW010002609">
    <property type="protein sequence ID" value="KAK3077682.1"/>
    <property type="molecule type" value="Genomic_DNA"/>
</dbReference>
<evidence type="ECO:0000313" key="1">
    <source>
        <dbReference type="EMBL" id="KAK3077682.1"/>
    </source>
</evidence>
<sequence>KTDAGAVFGPGYSGFGNGMTGNQAQLVYPAQRKPLAGRRTRPFHISRKDAAEQADQLEELVPVRLDIEFEKIKLRDTFTWNLHDRVTPSDVFAHTLVEDFKVPPENTQALVQQVNREIQEQIQDYYPHVFIEEEPLDPHLPYFAYKNDEMRVLIKLNITIGQVTLVDQFEWEINNPLNNPEEFARQMARDLSLSGEFVTAIAHCIREQTQMFTRSLYISGHPFDGRPIEDSDVREAFLPSPLPSVFRPQQQANAFTPLLYELNEADLQREELSIQREQRRQKRSVTNRRGGPALPDLKDRQRTVRTLVVSEGIPGAAETIETSRLFKMTRVSGRGKRPGRGDDSSEGSESEVSADESQTVVQQPTGGTARTRGMRGAASAAQAAMRANLGRSATPEITALHERPTRMSRRFDQLDGGREESVIEPTSLILRLKISPVKYRQFMQRLMGGSSTRSGEYQQQGQLATPLMASQSNTPQPNRHSAAGSMPPPSPAPSRPSQLPRSQSGGQTASNEAQIRYYPDGRVQSTYPQPQVQPPPPAPWIEKVIADLRLKYPEDRFEAVMRWYAWDTLTDKSVQQPNLPAVDGPIPSHLRFEWQPRI</sequence>
<gene>
    <name evidence="1" type="ORF">LTS18_009587</name>
</gene>
<organism evidence="1 2">
    <name type="scientific">Coniosporium uncinatum</name>
    <dbReference type="NCBI Taxonomy" id="93489"/>
    <lineage>
        <taxon>Eukaryota</taxon>
        <taxon>Fungi</taxon>
        <taxon>Dikarya</taxon>
        <taxon>Ascomycota</taxon>
        <taxon>Pezizomycotina</taxon>
        <taxon>Dothideomycetes</taxon>
        <taxon>Dothideomycetes incertae sedis</taxon>
        <taxon>Coniosporium</taxon>
    </lineage>
</organism>
<name>A0ACC3DM57_9PEZI</name>
<protein>
    <submittedName>
        <fullName evidence="1">Uncharacterized protein</fullName>
    </submittedName>
</protein>
<reference evidence="1" key="1">
    <citation type="submission" date="2024-09" db="EMBL/GenBank/DDBJ databases">
        <title>Black Yeasts Isolated from many extreme environments.</title>
        <authorList>
            <person name="Coleine C."/>
            <person name="Stajich J.E."/>
            <person name="Selbmann L."/>
        </authorList>
    </citation>
    <scope>NUCLEOTIDE SEQUENCE</scope>
    <source>
        <strain evidence="1">CCFEE 5737</strain>
    </source>
</reference>